<dbReference type="InterPro" id="IPR046373">
    <property type="entry name" value="Acyl-CoA_Oxase/DH_mid-dom_sf"/>
</dbReference>
<gene>
    <name evidence="9" type="ORF">SAMN04488569_10383</name>
</gene>
<evidence type="ECO:0000256" key="5">
    <source>
        <dbReference type="RuleBase" id="RU362125"/>
    </source>
</evidence>
<evidence type="ECO:0000256" key="2">
    <source>
        <dbReference type="ARBA" id="ARBA00009347"/>
    </source>
</evidence>
<dbReference type="GO" id="GO:0050660">
    <property type="term" value="F:flavin adenine dinucleotide binding"/>
    <property type="evidence" value="ECO:0007669"/>
    <property type="project" value="InterPro"/>
</dbReference>
<dbReference type="Gene3D" id="2.40.110.10">
    <property type="entry name" value="Butyryl-CoA Dehydrogenase, subunit A, domain 2"/>
    <property type="match status" value="1"/>
</dbReference>
<dbReference type="EMBL" id="FOSJ01000038">
    <property type="protein sequence ID" value="SFK47054.1"/>
    <property type="molecule type" value="Genomic_DNA"/>
</dbReference>
<feature type="domain" description="Acyl-CoA oxidase/dehydrogenase middle" evidence="7">
    <location>
        <begin position="120"/>
        <end position="210"/>
    </location>
</feature>
<dbReference type="AlphaFoldDB" id="A0A1I3ZSA9"/>
<evidence type="ECO:0000256" key="1">
    <source>
        <dbReference type="ARBA" id="ARBA00001974"/>
    </source>
</evidence>
<dbReference type="InterPro" id="IPR036250">
    <property type="entry name" value="AcylCo_DH-like_C"/>
</dbReference>
<dbReference type="InterPro" id="IPR009100">
    <property type="entry name" value="AcylCoA_DH/oxidase_NM_dom_sf"/>
</dbReference>
<reference evidence="10" key="1">
    <citation type="submission" date="2016-10" db="EMBL/GenBank/DDBJ databases">
        <authorList>
            <person name="Varghese N."/>
            <person name="Submissions S."/>
        </authorList>
    </citation>
    <scope>NUCLEOTIDE SEQUENCE [LARGE SCALE GENOMIC DNA]</scope>
    <source>
        <strain evidence="10">DSM 16108</strain>
    </source>
</reference>
<dbReference type="PANTHER" id="PTHR43884:SF12">
    <property type="entry name" value="ISOVALERYL-COA DEHYDROGENASE, MITOCHONDRIAL-RELATED"/>
    <property type="match status" value="1"/>
</dbReference>
<evidence type="ECO:0000259" key="6">
    <source>
        <dbReference type="Pfam" id="PF00441"/>
    </source>
</evidence>
<dbReference type="Pfam" id="PF00441">
    <property type="entry name" value="Acyl-CoA_dh_1"/>
    <property type="match status" value="1"/>
</dbReference>
<keyword evidence="5" id="KW-0560">Oxidoreductase</keyword>
<dbReference type="Gene3D" id="1.20.140.10">
    <property type="entry name" value="Butyryl-CoA Dehydrogenase, subunit A, domain 3"/>
    <property type="match status" value="1"/>
</dbReference>
<dbReference type="RefSeq" id="WP_281244394.1">
    <property type="nucleotide sequence ID" value="NZ_FOSJ01000038.1"/>
</dbReference>
<evidence type="ECO:0000259" key="7">
    <source>
        <dbReference type="Pfam" id="PF02770"/>
    </source>
</evidence>
<comment type="similarity">
    <text evidence="2 5">Belongs to the acyl-CoA dehydrogenase family.</text>
</comment>
<evidence type="ECO:0000313" key="9">
    <source>
        <dbReference type="EMBL" id="SFK47054.1"/>
    </source>
</evidence>
<keyword evidence="4 5" id="KW-0274">FAD</keyword>
<keyword evidence="10" id="KW-1185">Reference proteome</keyword>
<evidence type="ECO:0000256" key="3">
    <source>
        <dbReference type="ARBA" id="ARBA00022630"/>
    </source>
</evidence>
<organism evidence="9 10">
    <name type="scientific">Marinilactibacillus piezotolerans</name>
    <dbReference type="NCBI Taxonomy" id="258723"/>
    <lineage>
        <taxon>Bacteria</taxon>
        <taxon>Bacillati</taxon>
        <taxon>Bacillota</taxon>
        <taxon>Bacilli</taxon>
        <taxon>Lactobacillales</taxon>
        <taxon>Carnobacteriaceae</taxon>
        <taxon>Marinilactibacillus</taxon>
    </lineage>
</organism>
<evidence type="ECO:0000313" key="10">
    <source>
        <dbReference type="Proteomes" id="UP000199589"/>
    </source>
</evidence>
<dbReference type="SUPFAM" id="SSF56645">
    <property type="entry name" value="Acyl-CoA dehydrogenase NM domain-like"/>
    <property type="match status" value="1"/>
</dbReference>
<dbReference type="InterPro" id="IPR013786">
    <property type="entry name" value="AcylCoA_DH/ox_N"/>
</dbReference>
<dbReference type="Pfam" id="PF02770">
    <property type="entry name" value="Acyl-CoA_dh_M"/>
    <property type="match status" value="1"/>
</dbReference>
<keyword evidence="3 5" id="KW-0285">Flavoprotein</keyword>
<feature type="domain" description="Acyl-CoA dehydrogenase/oxidase N-terminal" evidence="8">
    <location>
        <begin position="7"/>
        <end position="113"/>
    </location>
</feature>
<proteinExistence type="inferred from homology"/>
<sequence>MSIELTQPQVMLHQMVTDFADKKVKPIDMLIDKERDFPEELWKDIVNTGFLGLSLPEEYGGAGFDAIASSQTIYDLAVRNASIAFTLEGHYKTVDQVLKYATPELKEKYLPQATHRIFGFSSTEPQGGSNVMGHTANAVKEGDKWVLNGNKTMITNGGLAEVYCVLLKTSPNELSCFLVDEDMPGFKHGKREEFIGMNGTPVGEIFLENVMVSEDHLLGKIGQGVEIGDNAHYDARILMGAIAAGITEHALTIAVNYAKQREAIDTPIIQLHSIQTKITEIAIAKENVQLLYQEAAKLKVAGKSYAKVATMAKSYGGRASVTAADHALQVLGGYGYSREYPVEHLIRDARALQIAEGSLEKMMIEISKEVVNEREE</sequence>
<dbReference type="STRING" id="258723.GCA_900169305_01492"/>
<dbReference type="InterPro" id="IPR006091">
    <property type="entry name" value="Acyl-CoA_Oxase/DH_mid-dom"/>
</dbReference>
<name>A0A1I3ZSA9_9LACT</name>
<dbReference type="PANTHER" id="PTHR43884">
    <property type="entry name" value="ACYL-COA DEHYDROGENASE"/>
    <property type="match status" value="1"/>
</dbReference>
<dbReference type="Pfam" id="PF02771">
    <property type="entry name" value="Acyl-CoA_dh_N"/>
    <property type="match status" value="1"/>
</dbReference>
<evidence type="ECO:0000256" key="4">
    <source>
        <dbReference type="ARBA" id="ARBA00022827"/>
    </source>
</evidence>
<dbReference type="GO" id="GO:0003995">
    <property type="term" value="F:acyl-CoA dehydrogenase activity"/>
    <property type="evidence" value="ECO:0007669"/>
    <property type="project" value="TreeGrafter"/>
</dbReference>
<dbReference type="SUPFAM" id="SSF47203">
    <property type="entry name" value="Acyl-CoA dehydrogenase C-terminal domain-like"/>
    <property type="match status" value="1"/>
</dbReference>
<dbReference type="InterPro" id="IPR009075">
    <property type="entry name" value="AcylCo_DH/oxidase_C"/>
</dbReference>
<dbReference type="InterPro" id="IPR037069">
    <property type="entry name" value="AcylCoA_DH/ox_N_sf"/>
</dbReference>
<dbReference type="Gene3D" id="1.10.540.10">
    <property type="entry name" value="Acyl-CoA dehydrogenase/oxidase, N-terminal domain"/>
    <property type="match status" value="1"/>
</dbReference>
<accession>A0A1I3ZSA9</accession>
<feature type="domain" description="Acyl-CoA dehydrogenase/oxidase C-terminal" evidence="6">
    <location>
        <begin position="223"/>
        <end position="369"/>
    </location>
</feature>
<protein>
    <submittedName>
        <fullName evidence="9">Acyl-CoA dehydrogenase</fullName>
    </submittedName>
</protein>
<evidence type="ECO:0000259" key="8">
    <source>
        <dbReference type="Pfam" id="PF02771"/>
    </source>
</evidence>
<comment type="cofactor">
    <cofactor evidence="1 5">
        <name>FAD</name>
        <dbReference type="ChEBI" id="CHEBI:57692"/>
    </cofactor>
</comment>
<dbReference type="Proteomes" id="UP000199589">
    <property type="component" value="Unassembled WGS sequence"/>
</dbReference>